<sequence>MFRRRTLLDEATAAIDPTNERTVQQALASLVADRTLIVVAHKLGTIRAADQILVVSEGRIAESGSHDALMAAGGHYSSLWNARARSESWRIEGHPSDFAEGQP</sequence>
<proteinExistence type="predicted"/>
<comment type="caution">
    <text evidence="1">The sequence shown here is derived from an EMBL/GenBank/DDBJ whole genome shotgun (WGS) entry which is preliminary data.</text>
</comment>
<keyword evidence="2" id="KW-1185">Reference proteome</keyword>
<dbReference type="EMBL" id="AGZU01000009">
    <property type="protein sequence ID" value="EKU74044.1"/>
    <property type="molecule type" value="Genomic_DNA"/>
</dbReference>
<name>K9CP19_SPHYA</name>
<dbReference type="Proteomes" id="UP000009887">
    <property type="component" value="Unassembled WGS sequence"/>
</dbReference>
<dbReference type="InterPro" id="IPR039421">
    <property type="entry name" value="Type_1_exporter"/>
</dbReference>
<dbReference type="GO" id="GO:0042626">
    <property type="term" value="F:ATPase-coupled transmembrane transporter activity"/>
    <property type="evidence" value="ECO:0007669"/>
    <property type="project" value="TreeGrafter"/>
</dbReference>
<dbReference type="SUPFAM" id="SSF52540">
    <property type="entry name" value="P-loop containing nucleoside triphosphate hydrolases"/>
    <property type="match status" value="1"/>
</dbReference>
<dbReference type="AlphaFoldDB" id="K9CP19"/>
<dbReference type="PANTHER" id="PTHR24222:SF76">
    <property type="entry name" value="MYCOBACTIN IMPORT ATP-BINDING_PERMEASE PROTEIN IRTB"/>
    <property type="match status" value="1"/>
</dbReference>
<protein>
    <recommendedName>
        <fullName evidence="3">ABC transporter domain-containing protein</fullName>
    </recommendedName>
</protein>
<dbReference type="PATRIC" id="fig|883163.3.peg.3226"/>
<evidence type="ECO:0000313" key="1">
    <source>
        <dbReference type="EMBL" id="EKU74044.1"/>
    </source>
</evidence>
<evidence type="ECO:0000313" key="2">
    <source>
        <dbReference type="Proteomes" id="UP000009887"/>
    </source>
</evidence>
<dbReference type="Gene3D" id="3.40.50.300">
    <property type="entry name" value="P-loop containing nucleotide triphosphate hydrolases"/>
    <property type="match status" value="1"/>
</dbReference>
<evidence type="ECO:0008006" key="3">
    <source>
        <dbReference type="Google" id="ProtNLM"/>
    </source>
</evidence>
<dbReference type="InterPro" id="IPR027417">
    <property type="entry name" value="P-loop_NTPase"/>
</dbReference>
<dbReference type="PANTHER" id="PTHR24222">
    <property type="entry name" value="ABC TRANSPORTER B FAMILY"/>
    <property type="match status" value="1"/>
</dbReference>
<dbReference type="GO" id="GO:0005886">
    <property type="term" value="C:plasma membrane"/>
    <property type="evidence" value="ECO:0007669"/>
    <property type="project" value="TreeGrafter"/>
</dbReference>
<dbReference type="HOGENOM" id="CLU_000604_61_9_5"/>
<gene>
    <name evidence="1" type="ORF">HMPREF9718_03161</name>
</gene>
<reference evidence="1 2" key="1">
    <citation type="submission" date="2012-09" db="EMBL/GenBank/DDBJ databases">
        <title>The Genome Sequence of Sphingobium yanoikuyae ATCC 51230.</title>
        <authorList>
            <consortium name="The Broad Institute Genome Sequencing Platform"/>
            <person name="Earl A."/>
            <person name="Ward D."/>
            <person name="Feldgarden M."/>
            <person name="Gevers D."/>
            <person name="Huys G."/>
            <person name="Walker B."/>
            <person name="Young S.K."/>
            <person name="Zeng Q."/>
            <person name="Gargeya S."/>
            <person name="Fitzgerald M."/>
            <person name="Haas B."/>
            <person name="Abouelleil A."/>
            <person name="Alvarado L."/>
            <person name="Arachchi H.M."/>
            <person name="Berlin A.M."/>
            <person name="Chapman S.B."/>
            <person name="Goldberg J."/>
            <person name="Griggs A."/>
            <person name="Gujja S."/>
            <person name="Hansen M."/>
            <person name="Howarth C."/>
            <person name="Imamovic A."/>
            <person name="Larimer J."/>
            <person name="McCowen C."/>
            <person name="Montmayeur A."/>
            <person name="Murphy C."/>
            <person name="Neiman D."/>
            <person name="Pearson M."/>
            <person name="Priest M."/>
            <person name="Roberts A."/>
            <person name="Saif S."/>
            <person name="Shea T."/>
            <person name="Sisk P."/>
            <person name="Sykes S."/>
            <person name="Wortman J."/>
            <person name="Nusbaum C."/>
            <person name="Birren B."/>
        </authorList>
    </citation>
    <scope>NUCLEOTIDE SEQUENCE [LARGE SCALE GENOMIC DNA]</scope>
    <source>
        <strain evidence="1 2">ATCC 51230</strain>
    </source>
</reference>
<organism evidence="1 2">
    <name type="scientific">Sphingobium yanoikuyae ATCC 51230</name>
    <dbReference type="NCBI Taxonomy" id="883163"/>
    <lineage>
        <taxon>Bacteria</taxon>
        <taxon>Pseudomonadati</taxon>
        <taxon>Pseudomonadota</taxon>
        <taxon>Alphaproteobacteria</taxon>
        <taxon>Sphingomonadales</taxon>
        <taxon>Sphingomonadaceae</taxon>
        <taxon>Sphingobium</taxon>
    </lineage>
</organism>
<accession>K9CP19</accession>